<dbReference type="Proteomes" id="UP000242915">
    <property type="component" value="Unassembled WGS sequence"/>
</dbReference>
<dbReference type="RefSeq" id="WP_089359237.1">
    <property type="nucleotide sequence ID" value="NZ_FZOG01000002.1"/>
</dbReference>
<organism evidence="1 2">
    <name type="scientific">Pseudomonas segetis</name>
    <dbReference type="NCBI Taxonomy" id="298908"/>
    <lineage>
        <taxon>Bacteria</taxon>
        <taxon>Pseudomonadati</taxon>
        <taxon>Pseudomonadota</taxon>
        <taxon>Gammaproteobacteria</taxon>
        <taxon>Pseudomonadales</taxon>
        <taxon>Pseudomonadaceae</taxon>
        <taxon>Pseudomonas</taxon>
    </lineage>
</organism>
<proteinExistence type="predicted"/>
<protein>
    <recommendedName>
        <fullName evidence="3">Fimbrial protein</fullName>
    </recommendedName>
</protein>
<keyword evidence="2" id="KW-1185">Reference proteome</keyword>
<reference evidence="2" key="1">
    <citation type="submission" date="2017-06" db="EMBL/GenBank/DDBJ databases">
        <authorList>
            <person name="Varghese N."/>
            <person name="Submissions S."/>
        </authorList>
    </citation>
    <scope>NUCLEOTIDE SEQUENCE [LARGE SCALE GENOMIC DNA]</scope>
    <source>
        <strain evidence="2">CIP 108523</strain>
    </source>
</reference>
<gene>
    <name evidence="1" type="ORF">SAMN05216255_1374</name>
</gene>
<evidence type="ECO:0000313" key="1">
    <source>
        <dbReference type="EMBL" id="SNS12185.1"/>
    </source>
</evidence>
<evidence type="ECO:0000313" key="2">
    <source>
        <dbReference type="Proteomes" id="UP000242915"/>
    </source>
</evidence>
<accession>A0A239BVW8</accession>
<name>A0A239BVW8_9PSED</name>
<evidence type="ECO:0008006" key="3">
    <source>
        <dbReference type="Google" id="ProtNLM"/>
    </source>
</evidence>
<dbReference type="AlphaFoldDB" id="A0A239BVW8"/>
<dbReference type="EMBL" id="FZOG01000002">
    <property type="protein sequence ID" value="SNS12185.1"/>
    <property type="molecule type" value="Genomic_DNA"/>
</dbReference>
<sequence>MPQHDLYLCKKPKALSAAADKPIRTITFKRKKGITMNNNKYRFATLALLAIFSPATFAETATNAISIYGRVLEPACQVSVDQRAGTRALNVRVTECKSPVNASLKARDSSAHLASASISPLQGMSYTPPSGAPIQAAIITLEYN</sequence>